<name>A0A8H7N5H8_BIOOC</name>
<dbReference type="GO" id="GO:0005506">
    <property type="term" value="F:iron ion binding"/>
    <property type="evidence" value="ECO:0007669"/>
    <property type="project" value="InterPro"/>
</dbReference>
<dbReference type="InterPro" id="IPR050121">
    <property type="entry name" value="Cytochrome_P450_monoxygenase"/>
</dbReference>
<keyword evidence="1 4" id="KW-0349">Heme</keyword>
<dbReference type="PRINTS" id="PR00385">
    <property type="entry name" value="P450"/>
</dbReference>
<keyword evidence="2 4" id="KW-0479">Metal-binding</keyword>
<evidence type="ECO:0000256" key="1">
    <source>
        <dbReference type="ARBA" id="ARBA00022617"/>
    </source>
</evidence>
<dbReference type="Pfam" id="PF00067">
    <property type="entry name" value="p450"/>
    <property type="match status" value="1"/>
</dbReference>
<protein>
    <recommendedName>
        <fullName evidence="7">Cytochrome P450</fullName>
    </recommendedName>
</protein>
<evidence type="ECO:0000313" key="6">
    <source>
        <dbReference type="Proteomes" id="UP000616885"/>
    </source>
</evidence>
<reference evidence="5" key="1">
    <citation type="submission" date="2020-10" db="EMBL/GenBank/DDBJ databases">
        <title>High-Quality Genome Resource of Clonostachys rosea strain S41 by Oxford Nanopore Long-Read Sequencing.</title>
        <authorList>
            <person name="Wang H."/>
        </authorList>
    </citation>
    <scope>NUCLEOTIDE SEQUENCE</scope>
    <source>
        <strain evidence="5">S41</strain>
    </source>
</reference>
<dbReference type="EMBL" id="JADCTT010000008">
    <property type="protein sequence ID" value="KAF9749102.1"/>
    <property type="molecule type" value="Genomic_DNA"/>
</dbReference>
<dbReference type="SUPFAM" id="SSF48264">
    <property type="entry name" value="Cytochrome P450"/>
    <property type="match status" value="1"/>
</dbReference>
<dbReference type="Gene3D" id="1.10.630.10">
    <property type="entry name" value="Cytochrome P450"/>
    <property type="match status" value="1"/>
</dbReference>
<dbReference type="Proteomes" id="UP000616885">
    <property type="component" value="Unassembled WGS sequence"/>
</dbReference>
<comment type="cofactor">
    <cofactor evidence="4">
        <name>heme</name>
        <dbReference type="ChEBI" id="CHEBI:30413"/>
    </cofactor>
</comment>
<dbReference type="InterPro" id="IPR036396">
    <property type="entry name" value="Cyt_P450_sf"/>
</dbReference>
<organism evidence="5 6">
    <name type="scientific">Bionectria ochroleuca</name>
    <name type="common">Gliocladium roseum</name>
    <dbReference type="NCBI Taxonomy" id="29856"/>
    <lineage>
        <taxon>Eukaryota</taxon>
        <taxon>Fungi</taxon>
        <taxon>Dikarya</taxon>
        <taxon>Ascomycota</taxon>
        <taxon>Pezizomycotina</taxon>
        <taxon>Sordariomycetes</taxon>
        <taxon>Hypocreomycetidae</taxon>
        <taxon>Hypocreales</taxon>
        <taxon>Bionectriaceae</taxon>
        <taxon>Clonostachys</taxon>
    </lineage>
</organism>
<dbReference type="GO" id="GO:0016705">
    <property type="term" value="F:oxidoreductase activity, acting on paired donors, with incorporation or reduction of molecular oxygen"/>
    <property type="evidence" value="ECO:0007669"/>
    <property type="project" value="InterPro"/>
</dbReference>
<dbReference type="InterPro" id="IPR002401">
    <property type="entry name" value="Cyt_P450_E_grp-I"/>
</dbReference>
<feature type="binding site" description="axial binding residue" evidence="4">
    <location>
        <position position="525"/>
    </location>
    <ligand>
        <name>heme</name>
        <dbReference type="ChEBI" id="CHEBI:30413"/>
    </ligand>
    <ligandPart>
        <name>Fe</name>
        <dbReference type="ChEBI" id="CHEBI:18248"/>
    </ligandPart>
</feature>
<dbReference type="InterPro" id="IPR001128">
    <property type="entry name" value="Cyt_P450"/>
</dbReference>
<evidence type="ECO:0000313" key="5">
    <source>
        <dbReference type="EMBL" id="KAF9749102.1"/>
    </source>
</evidence>
<evidence type="ECO:0000256" key="4">
    <source>
        <dbReference type="PIRSR" id="PIRSR602401-1"/>
    </source>
</evidence>
<sequence>MQASSASRLRRCSSGVHIPHLGIDLSSPAASLWFRKSRKPPAACNSLSLSFFPSVFSSSKDRRKLVGETHATYSYPAVCEIAPIMALSAIPPVYVLYGIVAVGAVKVVYELFFSPLSHIPGPFLAKFTDLYRSGLTHMGHVDYHKRRWHQKWGLAVRVGPNAISISDPDMIKVIYTTKNPWRKSDMYRPNDVVVNGQRIQNIFNTQDAHFHSKYTRPIGGFWTMSKILDLEPVMDETLSELLANVDRRFASTGDVCMLEDWISYYAWDAAANVSFGRHYGFMDEGRDVGSIIAESTAGLKYFAPVSQLPFLDELLDKNPIWRVGPRPLVNGFMYTVRILAEYHQQGEARRKPVDLFIDRYNGLKAQYDFVDDAQVTNWLMLNVLAGGDSTSGAMRSVAYHVLKAPSVHARLVAELDAAARAGNLALPARWADIARLPYFDAVMRESFRIAPALGLMLEREVPEGGIELPDGRFVPERTKMGINPHLPPERWLRVKGEETEAEYTRRVRRMHEATDFMYGHGTRVCMGKHLAKVEMYKLFATLFAAYDIKLTDPDHEWKYHNSWFMYHSDIPCTITRRKKA</sequence>
<comment type="caution">
    <text evidence="5">The sequence shown here is derived from an EMBL/GenBank/DDBJ whole genome shotgun (WGS) entry which is preliminary data.</text>
</comment>
<dbReference type="AlphaFoldDB" id="A0A8H7N5H8"/>
<evidence type="ECO:0000256" key="3">
    <source>
        <dbReference type="ARBA" id="ARBA00023004"/>
    </source>
</evidence>
<dbReference type="GO" id="GO:0004497">
    <property type="term" value="F:monooxygenase activity"/>
    <property type="evidence" value="ECO:0007669"/>
    <property type="project" value="InterPro"/>
</dbReference>
<dbReference type="CDD" id="cd11060">
    <property type="entry name" value="CYP57A1-like"/>
    <property type="match status" value="1"/>
</dbReference>
<accession>A0A8H7N5H8</accession>
<gene>
    <name evidence="5" type="ORF">IM811_016897</name>
</gene>
<evidence type="ECO:0008006" key="7">
    <source>
        <dbReference type="Google" id="ProtNLM"/>
    </source>
</evidence>
<dbReference type="GO" id="GO:0020037">
    <property type="term" value="F:heme binding"/>
    <property type="evidence" value="ECO:0007669"/>
    <property type="project" value="InterPro"/>
</dbReference>
<dbReference type="PANTHER" id="PTHR24305:SF180">
    <property type="entry name" value="P450, PUTATIVE (EUROFUNG)-RELATED"/>
    <property type="match status" value="1"/>
</dbReference>
<keyword evidence="3 4" id="KW-0408">Iron</keyword>
<dbReference type="PANTHER" id="PTHR24305">
    <property type="entry name" value="CYTOCHROME P450"/>
    <property type="match status" value="1"/>
</dbReference>
<proteinExistence type="predicted"/>
<dbReference type="PRINTS" id="PR00463">
    <property type="entry name" value="EP450I"/>
</dbReference>
<evidence type="ECO:0000256" key="2">
    <source>
        <dbReference type="ARBA" id="ARBA00022723"/>
    </source>
</evidence>